<proteinExistence type="predicted"/>
<name>A0A1X7TSS4_AMPQE</name>
<reference evidence="1" key="1">
    <citation type="submission" date="2017-05" db="UniProtKB">
        <authorList>
            <consortium name="EnsemblMetazoa"/>
        </authorList>
    </citation>
    <scope>IDENTIFICATION</scope>
</reference>
<accession>A0A1X7TSS4</accession>
<protein>
    <submittedName>
        <fullName evidence="1">Uncharacterized protein</fullName>
    </submittedName>
</protein>
<dbReference type="InParanoid" id="A0A1X7TSS4"/>
<organism evidence="1">
    <name type="scientific">Amphimedon queenslandica</name>
    <name type="common">Sponge</name>
    <dbReference type="NCBI Taxonomy" id="400682"/>
    <lineage>
        <taxon>Eukaryota</taxon>
        <taxon>Metazoa</taxon>
        <taxon>Porifera</taxon>
        <taxon>Demospongiae</taxon>
        <taxon>Heteroscleromorpha</taxon>
        <taxon>Haplosclerida</taxon>
        <taxon>Niphatidae</taxon>
        <taxon>Amphimedon</taxon>
    </lineage>
</organism>
<dbReference type="EnsemblMetazoa" id="Aqu2.1.18178_001">
    <property type="protein sequence ID" value="Aqu2.1.18178_001"/>
    <property type="gene ID" value="Aqu2.1.18178"/>
</dbReference>
<sequence length="56" mass="6128">MVIGLETIFLSLKKLFSCSKSACPICGRFTFEEDGFLKGKALFEAADFGNTSKSGW</sequence>
<evidence type="ECO:0000313" key="1">
    <source>
        <dbReference type="EnsemblMetazoa" id="Aqu2.1.18178_001"/>
    </source>
</evidence>
<dbReference type="AlphaFoldDB" id="A0A1X7TSS4"/>